<evidence type="ECO:0000313" key="3">
    <source>
        <dbReference type="Proteomes" id="UP000774750"/>
    </source>
</evidence>
<reference evidence="2" key="2">
    <citation type="journal article" date="2021" name="Sci. Rep.">
        <title>The distribution of antibiotic resistance genes in chicken gut microbiota commensals.</title>
        <authorList>
            <person name="Juricova H."/>
            <person name="Matiasovicova J."/>
            <person name="Kubasova T."/>
            <person name="Cejkova D."/>
            <person name="Rychlik I."/>
        </authorList>
    </citation>
    <scope>NUCLEOTIDE SEQUENCE</scope>
    <source>
        <strain evidence="2">An559</strain>
    </source>
</reference>
<dbReference type="AlphaFoldDB" id="A0A939BEW0"/>
<dbReference type="Proteomes" id="UP000774750">
    <property type="component" value="Unassembled WGS sequence"/>
</dbReference>
<sequence length="293" mass="32511">MKHIKLMTDSACDIPKELEEQYEIRILSFPVTVGNDSYLERFDFTNEEFYDMLLSAPKIPTTSQITMIQFEEEYQKVCDEGYTELIYVSINGGGSNTYNAACMAREQFYEAHPEKKETFLIHIVDSKTYTVAYGHPVVEAARKAERGASSAEIIAYLEDWFDSVEIYFAPYTLNFVKKSGRVPAAAAFVGELMGLRPIITIIDGETKVIEKVRGDKAVIPALLKHAQTAAVPHTPYLTVTGMCTEQGKELLEKAQKAFGEKAVGLFSIGAAISINAGPKVVGIIVKGQRRGMK</sequence>
<comment type="caution">
    <text evidence="2">The sequence shown here is derived from an EMBL/GenBank/DDBJ whole genome shotgun (WGS) entry which is preliminary data.</text>
</comment>
<dbReference type="Pfam" id="PF02645">
    <property type="entry name" value="DegV"/>
    <property type="match status" value="1"/>
</dbReference>
<dbReference type="GO" id="GO:0008289">
    <property type="term" value="F:lipid binding"/>
    <property type="evidence" value="ECO:0007669"/>
    <property type="project" value="UniProtKB-KW"/>
</dbReference>
<dbReference type="PANTHER" id="PTHR33434">
    <property type="entry name" value="DEGV DOMAIN-CONTAINING PROTEIN DR_1986-RELATED"/>
    <property type="match status" value="1"/>
</dbReference>
<dbReference type="Gene3D" id="3.30.1180.10">
    <property type="match status" value="1"/>
</dbReference>
<proteinExistence type="predicted"/>
<dbReference type="EMBL" id="JACJKY010000024">
    <property type="protein sequence ID" value="MBM6921730.1"/>
    <property type="molecule type" value="Genomic_DNA"/>
</dbReference>
<dbReference type="Gene3D" id="3.40.50.10170">
    <property type="match status" value="1"/>
</dbReference>
<dbReference type="RefSeq" id="WP_204447933.1">
    <property type="nucleotide sequence ID" value="NZ_JACJKY010000024.1"/>
</dbReference>
<dbReference type="InterPro" id="IPR043168">
    <property type="entry name" value="DegV_C"/>
</dbReference>
<dbReference type="NCBIfam" id="TIGR00762">
    <property type="entry name" value="DegV"/>
    <property type="match status" value="1"/>
</dbReference>
<dbReference type="SUPFAM" id="SSF82549">
    <property type="entry name" value="DAK1/DegV-like"/>
    <property type="match status" value="1"/>
</dbReference>
<dbReference type="InterPro" id="IPR050270">
    <property type="entry name" value="DegV_domain_contain"/>
</dbReference>
<organism evidence="2 3">
    <name type="scientific">Merdimmobilis hominis</name>
    <dbReference type="NCBI Taxonomy" id="2897707"/>
    <lineage>
        <taxon>Bacteria</taxon>
        <taxon>Bacillati</taxon>
        <taxon>Bacillota</taxon>
        <taxon>Clostridia</taxon>
        <taxon>Eubacteriales</taxon>
        <taxon>Oscillospiraceae</taxon>
        <taxon>Merdimmobilis</taxon>
    </lineage>
</organism>
<protein>
    <submittedName>
        <fullName evidence="2">DegV family protein</fullName>
    </submittedName>
</protein>
<dbReference type="PROSITE" id="PS51482">
    <property type="entry name" value="DEGV"/>
    <property type="match status" value="1"/>
</dbReference>
<gene>
    <name evidence="2" type="ORF">H6A12_11275</name>
</gene>
<evidence type="ECO:0000313" key="2">
    <source>
        <dbReference type="EMBL" id="MBM6921730.1"/>
    </source>
</evidence>
<evidence type="ECO:0000256" key="1">
    <source>
        <dbReference type="ARBA" id="ARBA00023121"/>
    </source>
</evidence>
<keyword evidence="3" id="KW-1185">Reference proteome</keyword>
<name>A0A939BEW0_9FIRM</name>
<dbReference type="PANTHER" id="PTHR33434:SF2">
    <property type="entry name" value="FATTY ACID-BINDING PROTEIN TM_1468"/>
    <property type="match status" value="1"/>
</dbReference>
<reference evidence="2" key="1">
    <citation type="submission" date="2020-08" db="EMBL/GenBank/DDBJ databases">
        <authorList>
            <person name="Cejkova D."/>
            <person name="Kubasova T."/>
            <person name="Jahodarova E."/>
            <person name="Rychlik I."/>
        </authorList>
    </citation>
    <scope>NUCLEOTIDE SEQUENCE</scope>
    <source>
        <strain evidence="2">An559</strain>
    </source>
</reference>
<accession>A0A939BEW0</accession>
<dbReference type="InterPro" id="IPR003797">
    <property type="entry name" value="DegV"/>
</dbReference>
<keyword evidence="1" id="KW-0446">Lipid-binding</keyword>